<evidence type="ECO:0000313" key="1">
    <source>
        <dbReference type="EMBL" id="KAJ8706280.1"/>
    </source>
</evidence>
<reference evidence="1" key="1">
    <citation type="submission" date="2023-03" db="EMBL/GenBank/DDBJ databases">
        <title>Chromosome-level genomes of two armyworms, Mythimna separata and Mythimna loreyi, provide insights into the biosynthesis and reception of sex pheromones.</title>
        <authorList>
            <person name="Zhao H."/>
        </authorList>
    </citation>
    <scope>NUCLEOTIDE SEQUENCE</scope>
    <source>
        <strain evidence="1">BeijingLab</strain>
    </source>
</reference>
<comment type="caution">
    <text evidence="1">The sequence shown here is derived from an EMBL/GenBank/DDBJ whole genome shotgun (WGS) entry which is preliminary data.</text>
</comment>
<gene>
    <name evidence="1" type="ORF">PYW08_010906</name>
</gene>
<keyword evidence="2" id="KW-1185">Reference proteome</keyword>
<accession>A0ACC2Q4K1</accession>
<protein>
    <submittedName>
        <fullName evidence="1">Uncharacterized protein</fullName>
    </submittedName>
</protein>
<name>A0ACC2Q4K1_9NEOP</name>
<dbReference type="Proteomes" id="UP001231649">
    <property type="component" value="Chromosome 28"/>
</dbReference>
<dbReference type="EMBL" id="CM056804">
    <property type="protein sequence ID" value="KAJ8706280.1"/>
    <property type="molecule type" value="Genomic_DNA"/>
</dbReference>
<evidence type="ECO:0000313" key="2">
    <source>
        <dbReference type="Proteomes" id="UP001231649"/>
    </source>
</evidence>
<proteinExistence type="predicted"/>
<organism evidence="1 2">
    <name type="scientific">Mythimna loreyi</name>
    <dbReference type="NCBI Taxonomy" id="667449"/>
    <lineage>
        <taxon>Eukaryota</taxon>
        <taxon>Metazoa</taxon>
        <taxon>Ecdysozoa</taxon>
        <taxon>Arthropoda</taxon>
        <taxon>Hexapoda</taxon>
        <taxon>Insecta</taxon>
        <taxon>Pterygota</taxon>
        <taxon>Neoptera</taxon>
        <taxon>Endopterygota</taxon>
        <taxon>Lepidoptera</taxon>
        <taxon>Glossata</taxon>
        <taxon>Ditrysia</taxon>
        <taxon>Noctuoidea</taxon>
        <taxon>Noctuidae</taxon>
        <taxon>Noctuinae</taxon>
        <taxon>Hadenini</taxon>
        <taxon>Mythimna</taxon>
    </lineage>
</organism>
<sequence>MGKCILKGVILAFLAILAHCQNVTETSSNAVPNSYICELCKCENNNVNCSNKNITTFFTREEWKGLKDYEPKIVDLSGNRFINVTVIAHLTIEVLNLSRCSIEFIEDASFKDLEELKVLDLSYNKLTKAKLSPHAFEGSFIPELFKSLASLRTLNLAYNDLHSLHPDLFEHVPKLEQLDLSGNPLTTIDHVTFIAMSGLPMLKVLRLRSCQLDEIPSKFLHTPRYLERLDISDNLLTSVPQELKENEHLVYLNLNQNPILQLDAGSDEYPGFPRLPKLQELHMSYMPKLRRVGEGTLAGLENIQKLHMSFNPALRHLHPKALAKVHDVGESYDWPVVKELYLQSNNLFEVDSRLLSYWIFLEKVDVSGNSFSCNCDTQWMVDTLVPIVENRGGNASLMVCQDPAEMQGYNMKKLHDDHYTMLCVDKYGQPLEKDGNILLGTLIGVLLAIPIMLILMLLWYRGCFACIGLCSPGGASHKSYKRANEEIIY</sequence>